<sequence>MYSVESDPAAQKQVAALPGEAIAKYAEVVATLGVAPWSGDAYDRLRPDANLRTLPFGPGSEGLVIYMVLEDQRRVAVLRVIWTG</sequence>
<reference evidence="1 2" key="1">
    <citation type="submission" date="2020-07" db="EMBL/GenBank/DDBJ databases">
        <title>Sequencing the genomes of 1000 actinobacteria strains.</title>
        <authorList>
            <person name="Klenk H.-P."/>
        </authorList>
    </citation>
    <scope>NUCLEOTIDE SEQUENCE [LARGE SCALE GENOMIC DNA]</scope>
    <source>
        <strain evidence="1 2">DSM 22083</strain>
    </source>
</reference>
<evidence type="ECO:0000313" key="1">
    <source>
        <dbReference type="EMBL" id="NYE69985.1"/>
    </source>
</evidence>
<dbReference type="EMBL" id="JACCBU010000001">
    <property type="protein sequence ID" value="NYE69985.1"/>
    <property type="molecule type" value="Genomic_DNA"/>
</dbReference>
<accession>A0A7Y9I4Q8</accession>
<dbReference type="Proteomes" id="UP000569914">
    <property type="component" value="Unassembled WGS sequence"/>
</dbReference>
<name>A0A7Y9I4Q8_9ACTN</name>
<keyword evidence="2" id="KW-1185">Reference proteome</keyword>
<gene>
    <name evidence="1" type="ORF">BKA15_001314</name>
</gene>
<evidence type="ECO:0000313" key="2">
    <source>
        <dbReference type="Proteomes" id="UP000569914"/>
    </source>
</evidence>
<protein>
    <submittedName>
        <fullName evidence="1">Uncharacterized protein</fullName>
    </submittedName>
</protein>
<organism evidence="1 2">
    <name type="scientific">Microlunatus parietis</name>
    <dbReference type="NCBI Taxonomy" id="682979"/>
    <lineage>
        <taxon>Bacteria</taxon>
        <taxon>Bacillati</taxon>
        <taxon>Actinomycetota</taxon>
        <taxon>Actinomycetes</taxon>
        <taxon>Propionibacteriales</taxon>
        <taxon>Propionibacteriaceae</taxon>
        <taxon>Microlunatus</taxon>
    </lineage>
</organism>
<proteinExistence type="predicted"/>
<comment type="caution">
    <text evidence="1">The sequence shown here is derived from an EMBL/GenBank/DDBJ whole genome shotgun (WGS) entry which is preliminary data.</text>
</comment>
<dbReference type="AlphaFoldDB" id="A0A7Y9I4Q8"/>